<feature type="compositionally biased region" description="Basic and acidic residues" evidence="1">
    <location>
        <begin position="20"/>
        <end position="48"/>
    </location>
</feature>
<evidence type="ECO:0000313" key="3">
    <source>
        <dbReference type="Proteomes" id="UP000466442"/>
    </source>
</evidence>
<proteinExistence type="predicted"/>
<organism evidence="2 3">
    <name type="scientific">Apolygus lucorum</name>
    <name type="common">Small green plant bug</name>
    <name type="synonym">Lygocoris lucorum</name>
    <dbReference type="NCBI Taxonomy" id="248454"/>
    <lineage>
        <taxon>Eukaryota</taxon>
        <taxon>Metazoa</taxon>
        <taxon>Ecdysozoa</taxon>
        <taxon>Arthropoda</taxon>
        <taxon>Hexapoda</taxon>
        <taxon>Insecta</taxon>
        <taxon>Pterygota</taxon>
        <taxon>Neoptera</taxon>
        <taxon>Paraneoptera</taxon>
        <taxon>Hemiptera</taxon>
        <taxon>Heteroptera</taxon>
        <taxon>Panheteroptera</taxon>
        <taxon>Cimicomorpha</taxon>
        <taxon>Miridae</taxon>
        <taxon>Mirini</taxon>
        <taxon>Apolygus</taxon>
    </lineage>
</organism>
<sequence>MVPKIKGKKKKQDSPDGSEDERGQFDDRAKDVGGRAEGEMDITYKDPSRQQQDGVNGAKSRDASAHEDKPSEFRGFANLDFPDCTTDLDNVLADILFEGFPQYPPCSDACCTNGVFKHFR</sequence>
<evidence type="ECO:0000313" key="2">
    <source>
        <dbReference type="EMBL" id="KAF6214937.1"/>
    </source>
</evidence>
<feature type="region of interest" description="Disordered" evidence="1">
    <location>
        <begin position="1"/>
        <end position="73"/>
    </location>
</feature>
<comment type="caution">
    <text evidence="2">The sequence shown here is derived from an EMBL/GenBank/DDBJ whole genome shotgun (WGS) entry which is preliminary data.</text>
</comment>
<feature type="compositionally biased region" description="Basic residues" evidence="1">
    <location>
        <begin position="1"/>
        <end position="11"/>
    </location>
</feature>
<dbReference type="EMBL" id="WIXP02000002">
    <property type="protein sequence ID" value="KAF6214937.1"/>
    <property type="molecule type" value="Genomic_DNA"/>
</dbReference>
<dbReference type="AlphaFoldDB" id="A0A8S9Y172"/>
<feature type="compositionally biased region" description="Basic and acidic residues" evidence="1">
    <location>
        <begin position="59"/>
        <end position="72"/>
    </location>
</feature>
<accession>A0A8S9Y172</accession>
<name>A0A8S9Y172_APOLU</name>
<reference evidence="2" key="1">
    <citation type="journal article" date="2021" name="Mol. Ecol. Resour.">
        <title>Apolygus lucorum genome provides insights into omnivorousness and mesophyll feeding.</title>
        <authorList>
            <person name="Liu Y."/>
            <person name="Liu H."/>
            <person name="Wang H."/>
            <person name="Huang T."/>
            <person name="Liu B."/>
            <person name="Yang B."/>
            <person name="Yin L."/>
            <person name="Li B."/>
            <person name="Zhang Y."/>
            <person name="Zhang S."/>
            <person name="Jiang F."/>
            <person name="Zhang X."/>
            <person name="Ren Y."/>
            <person name="Wang B."/>
            <person name="Wang S."/>
            <person name="Lu Y."/>
            <person name="Wu K."/>
            <person name="Fan W."/>
            <person name="Wang G."/>
        </authorList>
    </citation>
    <scope>NUCLEOTIDE SEQUENCE</scope>
    <source>
        <strain evidence="2">12Hb</strain>
    </source>
</reference>
<evidence type="ECO:0000256" key="1">
    <source>
        <dbReference type="SAM" id="MobiDB-lite"/>
    </source>
</evidence>
<dbReference type="Proteomes" id="UP000466442">
    <property type="component" value="Unassembled WGS sequence"/>
</dbReference>
<gene>
    <name evidence="2" type="ORF">GE061_009682</name>
</gene>
<keyword evidence="3" id="KW-1185">Reference proteome</keyword>
<protein>
    <submittedName>
        <fullName evidence="2">Uncharacterized protein</fullName>
    </submittedName>
</protein>